<comment type="similarity">
    <text evidence="3">Belongs to the ArsC family.</text>
</comment>
<evidence type="ECO:0000313" key="6">
    <source>
        <dbReference type="Proteomes" id="UP000013750"/>
    </source>
</evidence>
<dbReference type="PATRIC" id="fig|1158614.3.peg.853"/>
<evidence type="ECO:0000313" key="7">
    <source>
        <dbReference type="Proteomes" id="UP000014160"/>
    </source>
</evidence>
<organism evidence="4 6">
    <name type="scientific">Enterococcus gilvus ATCC BAA-350</name>
    <dbReference type="NCBI Taxonomy" id="1158614"/>
    <lineage>
        <taxon>Bacteria</taxon>
        <taxon>Bacillati</taxon>
        <taxon>Bacillota</taxon>
        <taxon>Bacilli</taxon>
        <taxon>Lactobacillales</taxon>
        <taxon>Enterococcaceae</taxon>
        <taxon>Enterococcus</taxon>
    </lineage>
</organism>
<reference evidence="4 6" key="1">
    <citation type="submission" date="2013-02" db="EMBL/GenBank/DDBJ databases">
        <title>The Genome Sequence of Enterococcus gilvus ATCC BAA-350.</title>
        <authorList>
            <consortium name="The Broad Institute Genome Sequencing Platform"/>
            <consortium name="The Broad Institute Genome Sequencing Center for Infectious Disease"/>
            <person name="Earl A.M."/>
            <person name="Gilmore M.S."/>
            <person name="Lebreton F."/>
            <person name="Walker B."/>
            <person name="Young S.K."/>
            <person name="Zeng Q."/>
            <person name="Gargeya S."/>
            <person name="Fitzgerald M."/>
            <person name="Haas B."/>
            <person name="Abouelleil A."/>
            <person name="Alvarado L."/>
            <person name="Arachchi H.M."/>
            <person name="Berlin A.M."/>
            <person name="Chapman S.B."/>
            <person name="Dewar J."/>
            <person name="Goldberg J."/>
            <person name="Griggs A."/>
            <person name="Gujja S."/>
            <person name="Hansen M."/>
            <person name="Howarth C."/>
            <person name="Imamovic A."/>
            <person name="Larimer J."/>
            <person name="McCowan C."/>
            <person name="Murphy C."/>
            <person name="Neiman D."/>
            <person name="Pearson M."/>
            <person name="Priest M."/>
            <person name="Roberts A."/>
            <person name="Saif S."/>
            <person name="Shea T."/>
            <person name="Sisk P."/>
            <person name="Sykes S."/>
            <person name="Wortman J."/>
            <person name="Nusbaum C."/>
            <person name="Birren B."/>
        </authorList>
    </citation>
    <scope>NUCLEOTIDE SEQUENCE [LARGE SCALE GENOMIC DNA]</scope>
    <source>
        <strain evidence="4 6">ATCC BAA-350</strain>
    </source>
</reference>
<dbReference type="CDD" id="cd03032">
    <property type="entry name" value="ArsC_Spx"/>
    <property type="match status" value="1"/>
</dbReference>
<dbReference type="PANTHER" id="PTHR30041:SF7">
    <property type="entry name" value="GLOBAL TRANSCRIPTIONAL REGULATOR SPX"/>
    <property type="match status" value="1"/>
</dbReference>
<dbReference type="Pfam" id="PF03960">
    <property type="entry name" value="ArsC"/>
    <property type="match status" value="1"/>
</dbReference>
<gene>
    <name evidence="5" type="ORF">I592_03537</name>
    <name evidence="4" type="ORF">UKC_00824</name>
</gene>
<dbReference type="EMBL" id="AJDQ01000004">
    <property type="protein sequence ID" value="EOI57849.1"/>
    <property type="molecule type" value="Genomic_DNA"/>
</dbReference>
<dbReference type="InterPro" id="IPR006504">
    <property type="entry name" value="Tscrpt_reg_Spx/MgsR"/>
</dbReference>
<keyword evidence="7" id="KW-1185">Reference proteome</keyword>
<keyword evidence="2" id="KW-0676">Redox-active center</keyword>
<accession>R2XSD0</accession>
<reference evidence="5 7" key="2">
    <citation type="submission" date="2013-03" db="EMBL/GenBank/DDBJ databases">
        <title>The Genome Sequence of Enterococcus gilvus ATCC BAA-350 (PacBio/Illumina hybrid assembly).</title>
        <authorList>
            <consortium name="The Broad Institute Genomics Platform"/>
            <consortium name="The Broad Institute Genome Sequencing Center for Infectious Disease"/>
            <person name="Earl A."/>
            <person name="Russ C."/>
            <person name="Gilmore M."/>
            <person name="Surin D."/>
            <person name="Walker B."/>
            <person name="Young S."/>
            <person name="Zeng Q."/>
            <person name="Gargeya S."/>
            <person name="Fitzgerald M."/>
            <person name="Haas B."/>
            <person name="Abouelleil A."/>
            <person name="Allen A.W."/>
            <person name="Alvarado L."/>
            <person name="Arachchi H.M."/>
            <person name="Berlin A.M."/>
            <person name="Chapman S.B."/>
            <person name="Gainer-Dewar J."/>
            <person name="Goldberg J."/>
            <person name="Griggs A."/>
            <person name="Gujja S."/>
            <person name="Hansen M."/>
            <person name="Howarth C."/>
            <person name="Imamovic A."/>
            <person name="Ireland A."/>
            <person name="Larimer J."/>
            <person name="McCowan C."/>
            <person name="Murphy C."/>
            <person name="Pearson M."/>
            <person name="Poon T.W."/>
            <person name="Priest M."/>
            <person name="Roberts A."/>
            <person name="Saif S."/>
            <person name="Shea T."/>
            <person name="Sisk P."/>
            <person name="Sykes S."/>
            <person name="Wortman J."/>
            <person name="Nusbaum C."/>
            <person name="Birren B."/>
        </authorList>
    </citation>
    <scope>NUCLEOTIDE SEQUENCE [LARGE SCALE GENOMIC DNA]</scope>
    <source>
        <strain evidence="5 7">ATCC BAA-350</strain>
    </source>
</reference>
<dbReference type="InterPro" id="IPR036249">
    <property type="entry name" value="Thioredoxin-like_sf"/>
</dbReference>
<dbReference type="NCBIfam" id="TIGR01617">
    <property type="entry name" value="arsC_related"/>
    <property type="match status" value="1"/>
</dbReference>
<dbReference type="RefSeq" id="WP_010779273.1">
    <property type="nucleotide sequence ID" value="NZ_ASWH01000002.1"/>
</dbReference>
<evidence type="ECO:0000313" key="4">
    <source>
        <dbReference type="EMBL" id="EOI57849.1"/>
    </source>
</evidence>
<dbReference type="Proteomes" id="UP000014160">
    <property type="component" value="Unassembled WGS sequence"/>
</dbReference>
<dbReference type="eggNOG" id="COG1393">
    <property type="taxonomic scope" value="Bacteria"/>
</dbReference>
<dbReference type="PROSITE" id="PS51353">
    <property type="entry name" value="ARSC"/>
    <property type="match status" value="1"/>
</dbReference>
<proteinExistence type="inferred from homology"/>
<evidence type="ECO:0000256" key="2">
    <source>
        <dbReference type="ARBA" id="ARBA00023284"/>
    </source>
</evidence>
<dbReference type="OrthoDB" id="9794155at2"/>
<dbReference type="AlphaFoldDB" id="R2XSD0"/>
<dbReference type="Gene3D" id="3.40.30.10">
    <property type="entry name" value="Glutaredoxin"/>
    <property type="match status" value="1"/>
</dbReference>
<keyword evidence="1" id="KW-1015">Disulfide bond</keyword>
<protein>
    <submittedName>
        <fullName evidence="4">Spx/MgsR family transcriptional regulator</fullName>
    </submittedName>
</protein>
<dbReference type="SUPFAM" id="SSF52833">
    <property type="entry name" value="Thioredoxin-like"/>
    <property type="match status" value="1"/>
</dbReference>
<dbReference type="NCBIfam" id="NF002459">
    <property type="entry name" value="PRK01655.1"/>
    <property type="match status" value="1"/>
</dbReference>
<comment type="caution">
    <text evidence="4">The sequence shown here is derived from an EMBL/GenBank/DDBJ whole genome shotgun (WGS) entry which is preliminary data.</text>
</comment>
<evidence type="ECO:0000256" key="1">
    <source>
        <dbReference type="ARBA" id="ARBA00023157"/>
    </source>
</evidence>
<dbReference type="Proteomes" id="UP000013750">
    <property type="component" value="Unassembled WGS sequence"/>
</dbReference>
<sequence>MVTILIGNSCTSCRKTRAWFQAYGIPYVERNIDHEPLAQQELRQLITLCPNGVDPILSKKSKAYKSLNIDFEDVSFNQLLVLLSQYHKLVKRPIIFDERKLLIGFNEEEIRTLLPKKIKQTSRQSLYKGNVAMLYEDVLTLQNEKGIY</sequence>
<dbReference type="EMBL" id="ASWH01000002">
    <property type="protein sequence ID" value="EOW79397.1"/>
    <property type="molecule type" value="Genomic_DNA"/>
</dbReference>
<dbReference type="PANTHER" id="PTHR30041">
    <property type="entry name" value="ARSENATE REDUCTASE"/>
    <property type="match status" value="1"/>
</dbReference>
<dbReference type="HOGENOM" id="CLU_116644_1_1_9"/>
<evidence type="ECO:0000256" key="3">
    <source>
        <dbReference type="PROSITE-ProRule" id="PRU01282"/>
    </source>
</evidence>
<name>R2XSD0_9ENTE</name>
<evidence type="ECO:0000313" key="5">
    <source>
        <dbReference type="EMBL" id="EOW79397.1"/>
    </source>
</evidence>
<dbReference type="InterPro" id="IPR006660">
    <property type="entry name" value="Arsenate_reductase-like"/>
</dbReference>